<feature type="region of interest" description="Disordered" evidence="2">
    <location>
        <begin position="515"/>
        <end position="542"/>
    </location>
</feature>
<dbReference type="EMBL" id="BK059153">
    <property type="protein sequence ID" value="DAE92654.1"/>
    <property type="molecule type" value="Genomic_DNA"/>
</dbReference>
<proteinExistence type="predicted"/>
<reference evidence="3" key="1">
    <citation type="journal article" date="2021" name="Proc. Natl. Acad. Sci. U.S.A.">
        <title>A Catalog of Tens of Thousands of Viruses from Human Metagenomes Reveals Hidden Associations with Chronic Diseases.</title>
        <authorList>
            <person name="Tisza M.J."/>
            <person name="Buck C.B."/>
        </authorList>
    </citation>
    <scope>NUCLEOTIDE SEQUENCE</scope>
    <source>
        <strain evidence="3">CtKN96</strain>
    </source>
</reference>
<evidence type="ECO:0000256" key="1">
    <source>
        <dbReference type="SAM" id="Coils"/>
    </source>
</evidence>
<feature type="compositionally biased region" description="Basic and acidic residues" evidence="2">
    <location>
        <begin position="527"/>
        <end position="542"/>
    </location>
</feature>
<protein>
    <submittedName>
        <fullName evidence="3">Tail tape measure protein</fullName>
    </submittedName>
</protein>
<name>A0A8S5RT58_9CAUD</name>
<evidence type="ECO:0000313" key="3">
    <source>
        <dbReference type="EMBL" id="DAE92654.1"/>
    </source>
</evidence>
<accession>A0A8S5RT58</accession>
<keyword evidence="1" id="KW-0175">Coiled coil</keyword>
<feature type="coiled-coil region" evidence="1">
    <location>
        <begin position="590"/>
        <end position="660"/>
    </location>
</feature>
<feature type="coiled-coil region" evidence="1">
    <location>
        <begin position="714"/>
        <end position="787"/>
    </location>
</feature>
<evidence type="ECO:0000256" key="2">
    <source>
        <dbReference type="SAM" id="MobiDB-lite"/>
    </source>
</evidence>
<sequence length="913" mass="101581">MNDSQYKLSLLIESQNLASKEIERLQWDVERLQKQMQSAGQVVQGMMGGISSYAQGIKNSLSTISFSATIQAAKELWNTFSNITKEIWNSTGALAAAMEPIENSYKRLSAQAGISSDAMLSAMKKASLGTVSEFSLMSAANKAYSLGVISNTDQMTTLMEIARVKGQAMGRTMNEALDDIVTGLGRGSAMILDNLGIVVNQTEAQKAYADSIGKTVEQLSEREKKQALINAVVTQGKTELENAGNATLDFAGKQAKLATTFEDLGTLFGKSLLPSIWGAYDKMNAWLDEHIKSIELAVSAVGETIGNVIDMIVDTVSEALSIVWDIWHYTVDLFAEGVNNIVGFFSDWTTGLKWDWSDFFYYFQQGIATIVGVVQIAVGGIKGTREGLKAVAYAVVNDIYTAFSWGASGVAQVFSNIVSDVTTNLKKMANYAIKAINWLAEQANKIPGVNLGKLDLFTITESGTKSSVWMLTKLFTEPIKWATQAGQKALDGMIDTYVNRVQKLNEETSLVNWGGGKKMSAGGADANNKDKKWGSKTDKKSGMEDLKKEMEEYAKGTKDLYKSIQKEADNWLSNQVKNINELDKEYQKSFDKIQDKIDETTKKIESLTKEIAGLKQKLVDLQTEQTQSVAKEYVNAKKELQALEEQYKGLKEVADGVSREDLKGVGGIGKYDVDLIKKYKDYQDEMKSAYTGLSEEERKAMDQQIAYQERYRWLNNVEKIKEDYRIKKEEVQAELDQKIAALALEQDTLRANRKEQQKLQDERIKRINEEIAKRQEVADKKKEFEKKYMEILEINHQKQVDMTNKLVEQRNAVYRAKMRAMSAGSADGSRASGWPVYQGNAYLVGETWPELFVPSSHGKIVKNSDLWGAGGNISVNVNLGNVAINNGSDENALTQKITESILRELVLYKKGIR</sequence>
<organism evidence="3">
    <name type="scientific">Caudovirales sp. gcode 4</name>
    <dbReference type="NCBI Taxonomy" id="2838363"/>
    <lineage>
        <taxon>Viruses</taxon>
        <taxon>Duplodnaviria</taxon>
        <taxon>Heunggongvirae</taxon>
        <taxon>Uroviricota</taxon>
        <taxon>Caudoviricetes</taxon>
    </lineage>
</organism>
<feature type="coiled-coil region" evidence="1">
    <location>
        <begin position="15"/>
        <end position="42"/>
    </location>
</feature>